<dbReference type="EMBL" id="JACYTN010000001">
    <property type="protein sequence ID" value="MBD8496705.1"/>
    <property type="molecule type" value="Genomic_DNA"/>
</dbReference>
<evidence type="ECO:0000313" key="2">
    <source>
        <dbReference type="EMBL" id="MBD8496705.1"/>
    </source>
</evidence>
<proteinExistence type="predicted"/>
<evidence type="ECO:0000256" key="1">
    <source>
        <dbReference type="SAM" id="MobiDB-lite"/>
    </source>
</evidence>
<evidence type="ECO:0008006" key="4">
    <source>
        <dbReference type="Google" id="ProtNLM"/>
    </source>
</evidence>
<sequence length="280" mass="31462">MENNMQGYQAEQQGAQEEKRFDGSNAPNFGASYVPQYTQPNMAPMQSVPNMQPMMQSMPNFPPMPMPNMQAAMQSIPNIQPMPNMQPMTQQAVLPNQQPYPAMPQGSVVQQSMGENAWKPNDEYGGLAVNGENMKDMCKKYMHHHVQLKTSENQVYQGVITHVDDTYVHLSPTSTGKENSQYSDQMTSYPYTVSQDYSAYSTPYYCESCYRGLASHHGFGGGGPGYHGGGYGYHGGYYPRPRPPYYPYYGGYYPYYPYYYGYGYNPIILPLATLAALALL</sequence>
<accession>A0ABR9ARG3</accession>
<keyword evidence="3" id="KW-1185">Reference proteome</keyword>
<organism evidence="2 3">
    <name type="scientific">Paenibacillus arenosi</name>
    <dbReference type="NCBI Taxonomy" id="2774142"/>
    <lineage>
        <taxon>Bacteria</taxon>
        <taxon>Bacillati</taxon>
        <taxon>Bacillota</taxon>
        <taxon>Bacilli</taxon>
        <taxon>Bacillales</taxon>
        <taxon>Paenibacillaceae</taxon>
        <taxon>Paenibacillus</taxon>
    </lineage>
</organism>
<feature type="compositionally biased region" description="Low complexity" evidence="1">
    <location>
        <begin position="1"/>
        <end position="15"/>
    </location>
</feature>
<protein>
    <recommendedName>
        <fullName evidence="4">Spore coat protein</fullName>
    </recommendedName>
</protein>
<gene>
    <name evidence="2" type="ORF">IFO66_00135</name>
</gene>
<feature type="region of interest" description="Disordered" evidence="1">
    <location>
        <begin position="1"/>
        <end position="33"/>
    </location>
</feature>
<comment type="caution">
    <text evidence="2">The sequence shown here is derived from an EMBL/GenBank/DDBJ whole genome shotgun (WGS) entry which is preliminary data.</text>
</comment>
<reference evidence="2 3" key="1">
    <citation type="submission" date="2020-09" db="EMBL/GenBank/DDBJ databases">
        <title>Paenibacillus sp. CAU 1523 isolated from sand of Haeundae Beach.</title>
        <authorList>
            <person name="Kim W."/>
        </authorList>
    </citation>
    <scope>NUCLEOTIDE SEQUENCE [LARGE SCALE GENOMIC DNA]</scope>
    <source>
        <strain evidence="2 3">CAU 1523</strain>
    </source>
</reference>
<name>A0ABR9ARG3_9BACL</name>
<evidence type="ECO:0000313" key="3">
    <source>
        <dbReference type="Proteomes" id="UP000634529"/>
    </source>
</evidence>
<dbReference type="Proteomes" id="UP000634529">
    <property type="component" value="Unassembled WGS sequence"/>
</dbReference>
<dbReference type="RefSeq" id="WP_192023157.1">
    <property type="nucleotide sequence ID" value="NZ_JACYTN010000001.1"/>
</dbReference>